<dbReference type="PANTHER" id="PTHR12360:SF12">
    <property type="entry name" value="TRANSCRIPTIONAL REPRESSOR NF-X1"/>
    <property type="match status" value="1"/>
</dbReference>
<dbReference type="EMBL" id="BKCJ010329278">
    <property type="protein sequence ID" value="GEZ82954.1"/>
    <property type="molecule type" value="Genomic_DNA"/>
</dbReference>
<gene>
    <name evidence="1" type="ORF">Tci_554927</name>
</gene>
<proteinExistence type="predicted"/>
<dbReference type="PANTHER" id="PTHR12360">
    <property type="entry name" value="NUCLEAR TRANSCRIPTION FACTOR, X-BOX BINDING 1 NFX1"/>
    <property type="match status" value="1"/>
</dbReference>
<dbReference type="GO" id="GO:0000981">
    <property type="term" value="F:DNA-binding transcription factor activity, RNA polymerase II-specific"/>
    <property type="evidence" value="ECO:0007669"/>
    <property type="project" value="TreeGrafter"/>
</dbReference>
<organism evidence="1">
    <name type="scientific">Tanacetum cinerariifolium</name>
    <name type="common">Dalmatian daisy</name>
    <name type="synonym">Chrysanthemum cinerariifolium</name>
    <dbReference type="NCBI Taxonomy" id="118510"/>
    <lineage>
        <taxon>Eukaryota</taxon>
        <taxon>Viridiplantae</taxon>
        <taxon>Streptophyta</taxon>
        <taxon>Embryophyta</taxon>
        <taxon>Tracheophyta</taxon>
        <taxon>Spermatophyta</taxon>
        <taxon>Magnoliopsida</taxon>
        <taxon>eudicotyledons</taxon>
        <taxon>Gunneridae</taxon>
        <taxon>Pentapetalae</taxon>
        <taxon>asterids</taxon>
        <taxon>campanulids</taxon>
        <taxon>Asterales</taxon>
        <taxon>Asteraceae</taxon>
        <taxon>Asteroideae</taxon>
        <taxon>Anthemideae</taxon>
        <taxon>Anthemidinae</taxon>
        <taxon>Tanacetum</taxon>
    </lineage>
</organism>
<evidence type="ECO:0000313" key="1">
    <source>
        <dbReference type="EMBL" id="GEZ82954.1"/>
    </source>
</evidence>
<dbReference type="GO" id="GO:0005634">
    <property type="term" value="C:nucleus"/>
    <property type="evidence" value="ECO:0007669"/>
    <property type="project" value="TreeGrafter"/>
</dbReference>
<name>A0A699IQ75_TANCI</name>
<accession>A0A699IQ75</accession>
<reference evidence="1" key="1">
    <citation type="journal article" date="2019" name="Sci. Rep.">
        <title>Draft genome of Tanacetum cinerariifolium, the natural source of mosquito coil.</title>
        <authorList>
            <person name="Yamashiro T."/>
            <person name="Shiraishi A."/>
            <person name="Satake H."/>
            <person name="Nakayama K."/>
        </authorList>
    </citation>
    <scope>NUCLEOTIDE SEQUENCE</scope>
</reference>
<comment type="caution">
    <text evidence="1">The sequence shown here is derived from an EMBL/GenBank/DDBJ whole genome shotgun (WGS) entry which is preliminary data.</text>
</comment>
<dbReference type="GO" id="GO:0000977">
    <property type="term" value="F:RNA polymerase II transcription regulatory region sequence-specific DNA binding"/>
    <property type="evidence" value="ECO:0007669"/>
    <property type="project" value="TreeGrafter"/>
</dbReference>
<sequence length="117" mass="13322">MLIAGVEMIEFQKKIYHNLYKKFKRNSRKSVQLTSFKDIRYVCLCGKRQDPPSDSYLAPYSCGEPCGKALDKDIAANASYDDDYDDHYRHRCVVQCHPSPCPSCKAFASPKMCPCGK</sequence>
<dbReference type="AlphaFoldDB" id="A0A699IQ75"/>
<protein>
    <submittedName>
        <fullName evidence="1">NF-X1-type zinc finger protein NFXL1</fullName>
    </submittedName>
</protein>
<dbReference type="InterPro" id="IPR034078">
    <property type="entry name" value="NFX1_fam"/>
</dbReference>